<dbReference type="EMBL" id="CP009706">
    <property type="protein sequence ID" value="AIU72567.1"/>
    <property type="molecule type" value="Genomic_DNA"/>
</dbReference>
<keyword evidence="2" id="KW-0238">DNA-binding</keyword>
<dbReference type="RefSeq" id="WP_025801753.1">
    <property type="nucleotide sequence ID" value="NZ_CP009706.1"/>
</dbReference>
<dbReference type="eggNOG" id="COG2197">
    <property type="taxonomic scope" value="Bacteria"/>
</dbReference>
<dbReference type="AlphaFoldDB" id="A0A097R1H5"/>
<dbReference type="PANTHER" id="PTHR44688">
    <property type="entry name" value="DNA-BINDING TRANSCRIPTIONAL ACTIVATOR DEVR_DOSR"/>
    <property type="match status" value="1"/>
</dbReference>
<keyword evidence="3" id="KW-0804">Transcription</keyword>
<name>A0A097R1H5_HAFAL</name>
<protein>
    <submittedName>
        <fullName evidence="5">LuxR family transcriptional regulator</fullName>
    </submittedName>
</protein>
<evidence type="ECO:0000256" key="2">
    <source>
        <dbReference type="ARBA" id="ARBA00023125"/>
    </source>
</evidence>
<proteinExistence type="predicted"/>
<dbReference type="SUPFAM" id="SSF46894">
    <property type="entry name" value="C-terminal effector domain of the bipartite response regulators"/>
    <property type="match status" value="1"/>
</dbReference>
<dbReference type="OrthoDB" id="6547505at2"/>
<dbReference type="CDD" id="cd06170">
    <property type="entry name" value="LuxR_C_like"/>
    <property type="match status" value="1"/>
</dbReference>
<dbReference type="PROSITE" id="PS50043">
    <property type="entry name" value="HTH_LUXR_2"/>
    <property type="match status" value="1"/>
</dbReference>
<feature type="domain" description="HTH luxR-type" evidence="4">
    <location>
        <begin position="134"/>
        <end position="199"/>
    </location>
</feature>
<dbReference type="InterPro" id="IPR000792">
    <property type="entry name" value="Tscrpt_reg_LuxR_C"/>
</dbReference>
<dbReference type="InterPro" id="IPR016032">
    <property type="entry name" value="Sig_transdc_resp-reg_C-effctor"/>
</dbReference>
<evidence type="ECO:0000313" key="6">
    <source>
        <dbReference type="Proteomes" id="UP000029986"/>
    </source>
</evidence>
<dbReference type="InterPro" id="IPR036388">
    <property type="entry name" value="WH-like_DNA-bd_sf"/>
</dbReference>
<sequence length="211" mass="24143">MINIFFDDKNEYYKFGLLGLLHEIIELHTDQKTHLLGLRQNLSRADIIIRAYPAGAETLCHPELIERKPGSLLVGIYEGDIQTLNSSLMPYCFDNAIFIHRTEPIKRLVNRILFAWMRAKVKIDGKTGCRKGCRDCKSVELSLQEIKIISYISHGFTIARIANILGLSVKTVSAHKRRVMRKFNIKNNVELITLCKVTLQITNQSKVCFIP</sequence>
<dbReference type="GO" id="GO:0006355">
    <property type="term" value="P:regulation of DNA-templated transcription"/>
    <property type="evidence" value="ECO:0007669"/>
    <property type="project" value="InterPro"/>
</dbReference>
<keyword evidence="1" id="KW-0805">Transcription regulation</keyword>
<evidence type="ECO:0000313" key="5">
    <source>
        <dbReference type="EMBL" id="AIU72567.1"/>
    </source>
</evidence>
<keyword evidence="6" id="KW-1185">Reference proteome</keyword>
<dbReference type="SMART" id="SM00421">
    <property type="entry name" value="HTH_LUXR"/>
    <property type="match status" value="1"/>
</dbReference>
<dbReference type="GeneID" id="56891545"/>
<dbReference type="Gene3D" id="1.10.10.10">
    <property type="entry name" value="Winged helix-like DNA-binding domain superfamily/Winged helix DNA-binding domain"/>
    <property type="match status" value="1"/>
</dbReference>
<evidence type="ECO:0000259" key="4">
    <source>
        <dbReference type="PROSITE" id="PS50043"/>
    </source>
</evidence>
<dbReference type="PATRIC" id="fig|1453496.5.peg.1863"/>
<evidence type="ECO:0000256" key="1">
    <source>
        <dbReference type="ARBA" id="ARBA00023015"/>
    </source>
</evidence>
<dbReference type="PRINTS" id="PR00038">
    <property type="entry name" value="HTHLUXR"/>
</dbReference>
<dbReference type="HOGENOM" id="CLU_109744_0_0_6"/>
<reference evidence="5 6" key="1">
    <citation type="journal article" date="2014" name="Gut Pathog.">
        <title>Gene clusters of Hafnia alvei strain FB1 important in survival and pathogenesis: a draft genome perspective.</title>
        <authorList>
            <person name="Tan J.Y."/>
            <person name="Yin W.F."/>
            <person name="Chan K.G."/>
        </authorList>
    </citation>
    <scope>NUCLEOTIDE SEQUENCE [LARGE SCALE GENOMIC DNA]</scope>
    <source>
        <strain evidence="5 6">FB1</strain>
    </source>
</reference>
<organism evidence="5 6">
    <name type="scientific">Hafnia alvei FB1</name>
    <dbReference type="NCBI Taxonomy" id="1453496"/>
    <lineage>
        <taxon>Bacteria</taxon>
        <taxon>Pseudomonadati</taxon>
        <taxon>Pseudomonadota</taxon>
        <taxon>Gammaproteobacteria</taxon>
        <taxon>Enterobacterales</taxon>
        <taxon>Hafniaceae</taxon>
        <taxon>Hafnia</taxon>
    </lineage>
</organism>
<dbReference type="GO" id="GO:0003677">
    <property type="term" value="F:DNA binding"/>
    <property type="evidence" value="ECO:0007669"/>
    <property type="project" value="UniProtKB-KW"/>
</dbReference>
<gene>
    <name evidence="5" type="ORF">AT03_09310</name>
</gene>
<dbReference type="Proteomes" id="UP000029986">
    <property type="component" value="Chromosome"/>
</dbReference>
<accession>A0A097R1H5</accession>
<dbReference type="KEGG" id="hav:AT03_09310"/>
<dbReference type="Pfam" id="PF00196">
    <property type="entry name" value="GerE"/>
    <property type="match status" value="1"/>
</dbReference>
<dbReference type="PANTHER" id="PTHR44688:SF16">
    <property type="entry name" value="DNA-BINDING TRANSCRIPTIONAL ACTIVATOR DEVR_DOSR"/>
    <property type="match status" value="1"/>
</dbReference>
<evidence type="ECO:0000256" key="3">
    <source>
        <dbReference type="ARBA" id="ARBA00023163"/>
    </source>
</evidence>